<dbReference type="Proteomes" id="UP000316778">
    <property type="component" value="Unassembled WGS sequence"/>
</dbReference>
<dbReference type="PANTHER" id="PTHR43640:SF1">
    <property type="entry name" value="THIOREDOXIN-DEPENDENT PEROXIREDOXIN"/>
    <property type="match status" value="1"/>
</dbReference>
<dbReference type="InterPro" id="IPR013766">
    <property type="entry name" value="Thioredoxin_domain"/>
</dbReference>
<proteinExistence type="predicted"/>
<gene>
    <name evidence="2" type="ORF">LX66_2616</name>
</gene>
<sequence length="188" mass="21334">MARTPSHMVPLGTPAPDFELLDVISGKMIHLAALPPAIGTVIMFICNHCPFVRYIQPELVRLTREYIVKGIRFLAISANDARQYPEDGPEHMLEVARELCYPFPYLYDETQETARAYEAACTPDFFIYDRQMKLVYRGQMDDARPGNDQPLNGKDMRAALDALIKGEPVSPLQKPSLGCNIKWKMEMI</sequence>
<dbReference type="Pfam" id="PF00578">
    <property type="entry name" value="AhpC-TSA"/>
    <property type="match status" value="1"/>
</dbReference>
<organism evidence="2 3">
    <name type="scientific">Chitinophaga japonensis</name>
    <name type="common">Flexibacter japonensis</name>
    <dbReference type="NCBI Taxonomy" id="104662"/>
    <lineage>
        <taxon>Bacteria</taxon>
        <taxon>Pseudomonadati</taxon>
        <taxon>Bacteroidota</taxon>
        <taxon>Chitinophagia</taxon>
        <taxon>Chitinophagales</taxon>
        <taxon>Chitinophagaceae</taxon>
        <taxon>Chitinophaga</taxon>
    </lineage>
</organism>
<name>A0A562T4R0_CHIJA</name>
<dbReference type="RefSeq" id="WP_145714052.1">
    <property type="nucleotide sequence ID" value="NZ_BAAAFY010000001.1"/>
</dbReference>
<evidence type="ECO:0000313" key="2">
    <source>
        <dbReference type="EMBL" id="TWI88531.1"/>
    </source>
</evidence>
<dbReference type="InterPro" id="IPR000866">
    <property type="entry name" value="AhpC/TSA"/>
</dbReference>
<dbReference type="OrthoDB" id="9809746at2"/>
<comment type="caution">
    <text evidence="2">The sequence shown here is derived from an EMBL/GenBank/DDBJ whole genome shotgun (WGS) entry which is preliminary data.</text>
</comment>
<keyword evidence="3" id="KW-1185">Reference proteome</keyword>
<dbReference type="InterPro" id="IPR036249">
    <property type="entry name" value="Thioredoxin-like_sf"/>
</dbReference>
<dbReference type="Gene3D" id="3.40.30.10">
    <property type="entry name" value="Glutaredoxin"/>
    <property type="match status" value="1"/>
</dbReference>
<dbReference type="PANTHER" id="PTHR43640">
    <property type="entry name" value="OS07G0260300 PROTEIN"/>
    <property type="match status" value="1"/>
</dbReference>
<protein>
    <submittedName>
        <fullName evidence="2">Peroxiredoxin</fullName>
    </submittedName>
</protein>
<dbReference type="SUPFAM" id="SSF52833">
    <property type="entry name" value="Thioredoxin-like"/>
    <property type="match status" value="1"/>
</dbReference>
<feature type="domain" description="Thioredoxin" evidence="1">
    <location>
        <begin position="9"/>
        <end position="165"/>
    </location>
</feature>
<dbReference type="InterPro" id="IPR047262">
    <property type="entry name" value="PRX-like1"/>
</dbReference>
<dbReference type="EMBL" id="VLLG01000003">
    <property type="protein sequence ID" value="TWI88531.1"/>
    <property type="molecule type" value="Genomic_DNA"/>
</dbReference>
<dbReference type="AlphaFoldDB" id="A0A562T4R0"/>
<dbReference type="CDD" id="cd02969">
    <property type="entry name" value="PRX_like1"/>
    <property type="match status" value="1"/>
</dbReference>
<evidence type="ECO:0000259" key="1">
    <source>
        <dbReference type="PROSITE" id="PS51352"/>
    </source>
</evidence>
<evidence type="ECO:0000313" key="3">
    <source>
        <dbReference type="Proteomes" id="UP000316778"/>
    </source>
</evidence>
<reference evidence="2 3" key="1">
    <citation type="journal article" date="2013" name="Stand. Genomic Sci.">
        <title>Genomic Encyclopedia of Type Strains, Phase I: The one thousand microbial genomes (KMG-I) project.</title>
        <authorList>
            <person name="Kyrpides N.C."/>
            <person name="Woyke T."/>
            <person name="Eisen J.A."/>
            <person name="Garrity G."/>
            <person name="Lilburn T.G."/>
            <person name="Beck B.J."/>
            <person name="Whitman W.B."/>
            <person name="Hugenholtz P."/>
            <person name="Klenk H.P."/>
        </authorList>
    </citation>
    <scope>NUCLEOTIDE SEQUENCE [LARGE SCALE GENOMIC DNA]</scope>
    <source>
        <strain evidence="2 3">DSM 13484</strain>
    </source>
</reference>
<dbReference type="GO" id="GO:0016209">
    <property type="term" value="F:antioxidant activity"/>
    <property type="evidence" value="ECO:0007669"/>
    <property type="project" value="InterPro"/>
</dbReference>
<dbReference type="GO" id="GO:0016491">
    <property type="term" value="F:oxidoreductase activity"/>
    <property type="evidence" value="ECO:0007669"/>
    <property type="project" value="InterPro"/>
</dbReference>
<accession>A0A562T4R0</accession>
<dbReference type="PROSITE" id="PS51352">
    <property type="entry name" value="THIOREDOXIN_2"/>
    <property type="match status" value="1"/>
</dbReference>